<dbReference type="GO" id="GO:0004526">
    <property type="term" value="F:ribonuclease P activity"/>
    <property type="evidence" value="ECO:0007669"/>
    <property type="project" value="TreeGrafter"/>
</dbReference>
<dbReference type="AlphaFoldDB" id="A0A9D4QBF0"/>
<keyword evidence="7" id="KW-0496">Mitochondrion</keyword>
<dbReference type="Pfam" id="PF16953">
    <property type="entry name" value="PRORP"/>
    <property type="match status" value="1"/>
</dbReference>
<reference evidence="9" key="1">
    <citation type="journal article" date="2020" name="Cell">
        <title>Large-Scale Comparative Analyses of Tick Genomes Elucidate Their Genetic Diversity and Vector Capacities.</title>
        <authorList>
            <consortium name="Tick Genome and Microbiome Consortium (TIGMIC)"/>
            <person name="Jia N."/>
            <person name="Wang J."/>
            <person name="Shi W."/>
            <person name="Du L."/>
            <person name="Sun Y."/>
            <person name="Zhan W."/>
            <person name="Jiang J.F."/>
            <person name="Wang Q."/>
            <person name="Zhang B."/>
            <person name="Ji P."/>
            <person name="Bell-Sakyi L."/>
            <person name="Cui X.M."/>
            <person name="Yuan T.T."/>
            <person name="Jiang B.G."/>
            <person name="Yang W.F."/>
            <person name="Lam T.T."/>
            <person name="Chang Q.C."/>
            <person name="Ding S.J."/>
            <person name="Wang X.J."/>
            <person name="Zhu J.G."/>
            <person name="Ruan X.D."/>
            <person name="Zhao L."/>
            <person name="Wei J.T."/>
            <person name="Ye R.Z."/>
            <person name="Que T.C."/>
            <person name="Du C.H."/>
            <person name="Zhou Y.H."/>
            <person name="Cheng J.X."/>
            <person name="Dai P.F."/>
            <person name="Guo W.B."/>
            <person name="Han X.H."/>
            <person name="Huang E.J."/>
            <person name="Li L.F."/>
            <person name="Wei W."/>
            <person name="Gao Y.C."/>
            <person name="Liu J.Z."/>
            <person name="Shao H.Z."/>
            <person name="Wang X."/>
            <person name="Wang C.C."/>
            <person name="Yang T.C."/>
            <person name="Huo Q.B."/>
            <person name="Li W."/>
            <person name="Chen H.Y."/>
            <person name="Chen S.E."/>
            <person name="Zhou L.G."/>
            <person name="Ni X.B."/>
            <person name="Tian J.H."/>
            <person name="Sheng Y."/>
            <person name="Liu T."/>
            <person name="Pan Y.S."/>
            <person name="Xia L.Y."/>
            <person name="Li J."/>
            <person name="Zhao F."/>
            <person name="Cao W.C."/>
        </authorList>
    </citation>
    <scope>NUCLEOTIDE SEQUENCE</scope>
    <source>
        <strain evidence="9">Rsan-2018</strain>
    </source>
</reference>
<accession>A0A9D4QBF0</accession>
<dbReference type="GO" id="GO:0097745">
    <property type="term" value="P:mitochondrial tRNA 5'-end processing"/>
    <property type="evidence" value="ECO:0007669"/>
    <property type="project" value="TreeGrafter"/>
</dbReference>
<proteinExistence type="inferred from homology"/>
<dbReference type="VEuPathDB" id="VectorBase:RSAN_051209"/>
<evidence type="ECO:0000256" key="7">
    <source>
        <dbReference type="ARBA" id="ARBA00023128"/>
    </source>
</evidence>
<keyword evidence="3" id="KW-0479">Metal-binding</keyword>
<dbReference type="GO" id="GO:0001682">
    <property type="term" value="P:tRNA 5'-leader removal"/>
    <property type="evidence" value="ECO:0007669"/>
    <property type="project" value="TreeGrafter"/>
</dbReference>
<comment type="similarity">
    <text evidence="2">Belongs to the PPR family. P subfamily.</text>
</comment>
<name>A0A9D4QBF0_RHISA</name>
<dbReference type="PANTHER" id="PTHR13547">
    <property type="match status" value="1"/>
</dbReference>
<dbReference type="CDD" id="cd18718">
    <property type="entry name" value="PIN_PRORP"/>
    <property type="match status" value="1"/>
</dbReference>
<evidence type="ECO:0000256" key="5">
    <source>
        <dbReference type="ARBA" id="ARBA00022833"/>
    </source>
</evidence>
<dbReference type="Proteomes" id="UP000821837">
    <property type="component" value="Chromosome 11"/>
</dbReference>
<dbReference type="EMBL" id="JABSTV010001247">
    <property type="protein sequence ID" value="KAH7972941.1"/>
    <property type="molecule type" value="Genomic_DNA"/>
</dbReference>
<protein>
    <recommendedName>
        <fullName evidence="8">PRORP domain-containing protein</fullName>
    </recommendedName>
</protein>
<dbReference type="Gene3D" id="3.40.50.11980">
    <property type="match status" value="1"/>
</dbReference>
<comment type="subcellular location">
    <subcellularLocation>
        <location evidence="1">Mitochondrion</location>
    </subcellularLocation>
</comment>
<evidence type="ECO:0000313" key="10">
    <source>
        <dbReference type="Proteomes" id="UP000821837"/>
    </source>
</evidence>
<sequence>MFDAGMYRDAAIARSFRVRQEDDGRGKKSYRWSWDAVIRLRLTEESPMLRLSGRRDPATPVNGRDERFRRKTAASHPHFHGGVRKADELYARVVEYAAGRPLSPNDWERFERQHNPDMRPPFRGQLMSCLATRREHEMAHSLLEYAEGVAGGVTRTLLAHYLALCSTEQQADACLRRILESSGGLLDSQTRNLVVKSLCQTPLWKRATELLDEPEAAPEPVNAVAVACFQHCDFPAAWDCLERLRRSQQPLRIFSSTMEACLEAARVLAQSGDRLRRGVNSVDHLLMYLASCSHGPLPSSLVLSLSSFYNEVGLCDRCGRRLEMHGLSDAEWEELRRGVMERCLVGDDPYLSSNPRELAKFRDFLEHASAYDVVLDGLNVALSKGSASQRDRAQQLLKAVQYYAVNKKQTVLLVGRKHLLQWPADVMDRVWKHCLRYLANDTSHDDPFVLYAALHGGPGTLVVSRDLMRQHRFRLSDPRLQELFMSWQQTHQVEWRGAPTSTTVSHKVTVQGSSANGWHVPHAEENGTVETSTVVQWLCIAPATILRSSKSV</sequence>
<comment type="caution">
    <text evidence="9">The sequence shown here is derived from an EMBL/GenBank/DDBJ whole genome shotgun (WGS) entry which is preliminary data.</text>
</comment>
<gene>
    <name evidence="9" type="ORF">HPB52_019169</name>
</gene>
<dbReference type="GO" id="GO:0046872">
    <property type="term" value="F:metal ion binding"/>
    <property type="evidence" value="ECO:0007669"/>
    <property type="project" value="UniProtKB-KW"/>
</dbReference>
<evidence type="ECO:0000256" key="6">
    <source>
        <dbReference type="ARBA" id="ARBA00022946"/>
    </source>
</evidence>
<reference evidence="9" key="2">
    <citation type="submission" date="2021-09" db="EMBL/GenBank/DDBJ databases">
        <authorList>
            <person name="Jia N."/>
            <person name="Wang J."/>
            <person name="Shi W."/>
            <person name="Du L."/>
            <person name="Sun Y."/>
            <person name="Zhan W."/>
            <person name="Jiang J."/>
            <person name="Wang Q."/>
            <person name="Zhang B."/>
            <person name="Ji P."/>
            <person name="Sakyi L.B."/>
            <person name="Cui X."/>
            <person name="Yuan T."/>
            <person name="Jiang B."/>
            <person name="Yang W."/>
            <person name="Lam T.T.-Y."/>
            <person name="Chang Q."/>
            <person name="Ding S."/>
            <person name="Wang X."/>
            <person name="Zhu J."/>
            <person name="Ruan X."/>
            <person name="Zhao L."/>
            <person name="Wei J."/>
            <person name="Que T."/>
            <person name="Du C."/>
            <person name="Cheng J."/>
            <person name="Dai P."/>
            <person name="Han X."/>
            <person name="Huang E."/>
            <person name="Gao Y."/>
            <person name="Liu J."/>
            <person name="Shao H."/>
            <person name="Ye R."/>
            <person name="Li L."/>
            <person name="Wei W."/>
            <person name="Wang X."/>
            <person name="Wang C."/>
            <person name="Huo Q."/>
            <person name="Li W."/>
            <person name="Guo W."/>
            <person name="Chen H."/>
            <person name="Chen S."/>
            <person name="Zhou L."/>
            <person name="Zhou L."/>
            <person name="Ni X."/>
            <person name="Tian J."/>
            <person name="Zhou Y."/>
            <person name="Sheng Y."/>
            <person name="Liu T."/>
            <person name="Pan Y."/>
            <person name="Xia L."/>
            <person name="Li J."/>
            <person name="Zhao F."/>
            <person name="Cao W."/>
        </authorList>
    </citation>
    <scope>NUCLEOTIDE SEQUENCE</scope>
    <source>
        <strain evidence="9">Rsan-2018</strain>
        <tissue evidence="9">Larvae</tissue>
    </source>
</reference>
<dbReference type="InterPro" id="IPR031595">
    <property type="entry name" value="PRORP_C"/>
</dbReference>
<organism evidence="9 10">
    <name type="scientific">Rhipicephalus sanguineus</name>
    <name type="common">Brown dog tick</name>
    <name type="synonym">Ixodes sanguineus</name>
    <dbReference type="NCBI Taxonomy" id="34632"/>
    <lineage>
        <taxon>Eukaryota</taxon>
        <taxon>Metazoa</taxon>
        <taxon>Ecdysozoa</taxon>
        <taxon>Arthropoda</taxon>
        <taxon>Chelicerata</taxon>
        <taxon>Arachnida</taxon>
        <taxon>Acari</taxon>
        <taxon>Parasitiformes</taxon>
        <taxon>Ixodida</taxon>
        <taxon>Ixodoidea</taxon>
        <taxon>Ixodidae</taxon>
        <taxon>Rhipicephalinae</taxon>
        <taxon>Rhipicephalus</taxon>
        <taxon>Rhipicephalus</taxon>
    </lineage>
</organism>
<evidence type="ECO:0000313" key="9">
    <source>
        <dbReference type="EMBL" id="KAH7972941.1"/>
    </source>
</evidence>
<keyword evidence="4" id="KW-0378">Hydrolase</keyword>
<dbReference type="PANTHER" id="PTHR13547:SF1">
    <property type="entry name" value="MITOCHONDRIAL RIBONUCLEASE P CATALYTIC SUBUNIT"/>
    <property type="match status" value="1"/>
</dbReference>
<evidence type="ECO:0000259" key="8">
    <source>
        <dbReference type="Pfam" id="PF16953"/>
    </source>
</evidence>
<dbReference type="GO" id="GO:0030678">
    <property type="term" value="C:mitochondrial ribonuclease P complex"/>
    <property type="evidence" value="ECO:0007669"/>
    <property type="project" value="TreeGrafter"/>
</dbReference>
<evidence type="ECO:0000256" key="2">
    <source>
        <dbReference type="ARBA" id="ARBA00007626"/>
    </source>
</evidence>
<keyword evidence="10" id="KW-1185">Reference proteome</keyword>
<keyword evidence="5" id="KW-0862">Zinc</keyword>
<evidence type="ECO:0000256" key="1">
    <source>
        <dbReference type="ARBA" id="ARBA00004173"/>
    </source>
</evidence>
<keyword evidence="6" id="KW-0809">Transit peptide</keyword>
<evidence type="ECO:0000256" key="4">
    <source>
        <dbReference type="ARBA" id="ARBA00022801"/>
    </source>
</evidence>
<dbReference type="InterPro" id="IPR033495">
    <property type="entry name" value="MRPP3_PIN_dom"/>
</dbReference>
<feature type="domain" description="PRORP" evidence="8">
    <location>
        <begin position="310"/>
        <end position="539"/>
    </location>
</feature>
<evidence type="ECO:0000256" key="3">
    <source>
        <dbReference type="ARBA" id="ARBA00022723"/>
    </source>
</evidence>